<dbReference type="GO" id="GO:0003677">
    <property type="term" value="F:DNA binding"/>
    <property type="evidence" value="ECO:0007669"/>
    <property type="project" value="UniProtKB-KW"/>
</dbReference>
<dbReference type="InterPro" id="IPR003441">
    <property type="entry name" value="NAC-dom"/>
</dbReference>
<keyword evidence="1" id="KW-0805">Transcription regulation</keyword>
<dbReference type="Proteomes" id="UP000636800">
    <property type="component" value="Chromosome 5"/>
</dbReference>
<proteinExistence type="predicted"/>
<name>A0A835V0P2_VANPL</name>
<gene>
    <name evidence="7" type="ORF">HPP92_011960</name>
</gene>
<keyword evidence="3" id="KW-0804">Transcription</keyword>
<keyword evidence="8" id="KW-1185">Reference proteome</keyword>
<evidence type="ECO:0000256" key="3">
    <source>
        <dbReference type="ARBA" id="ARBA00023163"/>
    </source>
</evidence>
<reference evidence="7 8" key="1">
    <citation type="journal article" date="2020" name="Nat. Food">
        <title>A phased Vanilla planifolia genome enables genetic improvement of flavour and production.</title>
        <authorList>
            <person name="Hasing T."/>
            <person name="Tang H."/>
            <person name="Brym M."/>
            <person name="Khazi F."/>
            <person name="Huang T."/>
            <person name="Chambers A.H."/>
        </authorList>
    </citation>
    <scope>NUCLEOTIDE SEQUENCE [LARGE SCALE GENOMIC DNA]</scope>
    <source>
        <tissue evidence="7">Leaf</tissue>
    </source>
</reference>
<feature type="compositionally biased region" description="Polar residues" evidence="5">
    <location>
        <begin position="54"/>
        <end position="73"/>
    </location>
</feature>
<evidence type="ECO:0000256" key="1">
    <source>
        <dbReference type="ARBA" id="ARBA00023015"/>
    </source>
</evidence>
<dbReference type="InterPro" id="IPR036093">
    <property type="entry name" value="NAC_dom_sf"/>
</dbReference>
<dbReference type="GO" id="GO:0006355">
    <property type="term" value="P:regulation of DNA-templated transcription"/>
    <property type="evidence" value="ECO:0007669"/>
    <property type="project" value="InterPro"/>
</dbReference>
<dbReference type="OrthoDB" id="1750137at2759"/>
<feature type="region of interest" description="Disordered" evidence="5">
    <location>
        <begin position="44"/>
        <end position="73"/>
    </location>
</feature>
<comment type="caution">
    <text evidence="7">The sequence shown here is derived from an EMBL/GenBank/DDBJ whole genome shotgun (WGS) entry which is preliminary data.</text>
</comment>
<keyword evidence="2" id="KW-0238">DNA-binding</keyword>
<evidence type="ECO:0000256" key="5">
    <source>
        <dbReference type="SAM" id="MobiDB-lite"/>
    </source>
</evidence>
<dbReference type="PROSITE" id="PS51005">
    <property type="entry name" value="NAC"/>
    <property type="match status" value="1"/>
</dbReference>
<evidence type="ECO:0000259" key="6">
    <source>
        <dbReference type="PROSITE" id="PS51005"/>
    </source>
</evidence>
<evidence type="ECO:0000256" key="2">
    <source>
        <dbReference type="ARBA" id="ARBA00023125"/>
    </source>
</evidence>
<evidence type="ECO:0000313" key="7">
    <source>
        <dbReference type="EMBL" id="KAG0481102.1"/>
    </source>
</evidence>
<keyword evidence="4" id="KW-0539">Nucleus</keyword>
<feature type="domain" description="NAC" evidence="6">
    <location>
        <begin position="8"/>
        <end position="126"/>
    </location>
</feature>
<dbReference type="EMBL" id="JADCNL010000005">
    <property type="protein sequence ID" value="KAG0481102.1"/>
    <property type="molecule type" value="Genomic_DNA"/>
</dbReference>
<sequence length="126" mass="14178">MEMESCAVPPGFRFHPTEEELVGYYLTRKVASESFDLNVIKERDAGSEVRSKRSGTSSATRIRSTQGNSNQPGNCFGVLEGYRERQGCALQVEGHWNEEDAGILQRACAQWEEERLDHARIQATVK</sequence>
<accession>A0A835V0P2</accession>
<dbReference type="Pfam" id="PF02365">
    <property type="entry name" value="NAM"/>
    <property type="match status" value="1"/>
</dbReference>
<dbReference type="SUPFAM" id="SSF101941">
    <property type="entry name" value="NAC domain"/>
    <property type="match status" value="1"/>
</dbReference>
<evidence type="ECO:0000256" key="4">
    <source>
        <dbReference type="ARBA" id="ARBA00023242"/>
    </source>
</evidence>
<dbReference type="AlphaFoldDB" id="A0A835V0P2"/>
<organism evidence="7 8">
    <name type="scientific">Vanilla planifolia</name>
    <name type="common">Vanilla</name>
    <dbReference type="NCBI Taxonomy" id="51239"/>
    <lineage>
        <taxon>Eukaryota</taxon>
        <taxon>Viridiplantae</taxon>
        <taxon>Streptophyta</taxon>
        <taxon>Embryophyta</taxon>
        <taxon>Tracheophyta</taxon>
        <taxon>Spermatophyta</taxon>
        <taxon>Magnoliopsida</taxon>
        <taxon>Liliopsida</taxon>
        <taxon>Asparagales</taxon>
        <taxon>Orchidaceae</taxon>
        <taxon>Vanilloideae</taxon>
        <taxon>Vanilleae</taxon>
        <taxon>Vanilla</taxon>
    </lineage>
</organism>
<evidence type="ECO:0000313" key="8">
    <source>
        <dbReference type="Proteomes" id="UP000636800"/>
    </source>
</evidence>
<protein>
    <recommendedName>
        <fullName evidence="6">NAC domain-containing protein</fullName>
    </recommendedName>
</protein>